<reference evidence="1 2" key="1">
    <citation type="submission" date="2018-06" db="EMBL/GenBank/DDBJ databases">
        <title>Lujinxingia sediminis gen. nov. sp. nov., a new facultative anaerobic member of the class Deltaproteobacteria, and proposal of Lujinxingaceae fam. nov.</title>
        <authorList>
            <person name="Guo L.-Y."/>
            <person name="Li C.-M."/>
            <person name="Wang S."/>
            <person name="Du Z.-J."/>
        </authorList>
    </citation>
    <scope>NUCLEOTIDE SEQUENCE [LARGE SCALE GENOMIC DNA]</scope>
    <source>
        <strain evidence="1 2">FA350</strain>
    </source>
</reference>
<dbReference type="KEGG" id="bsed:DN745_06370"/>
<accession>A0A2Z4FJI8</accession>
<keyword evidence="2" id="KW-1185">Reference proteome</keyword>
<gene>
    <name evidence="1" type="ORF">DN745_06370</name>
</gene>
<organism evidence="1 2">
    <name type="scientific">Bradymonas sediminis</name>
    <dbReference type="NCBI Taxonomy" id="1548548"/>
    <lineage>
        <taxon>Bacteria</taxon>
        <taxon>Deltaproteobacteria</taxon>
        <taxon>Bradymonadales</taxon>
        <taxon>Bradymonadaceae</taxon>
        <taxon>Bradymonas</taxon>
    </lineage>
</organism>
<proteinExistence type="predicted"/>
<dbReference type="OrthoDB" id="5394858at2"/>
<sequence length="277" mass="30490">MLSALPAQAGENDLVLTRFGQFVQTSETCANACGYAVKDEEGFRNLTRDLGQVFAPRFSAPAETLGEAGFAINLMTSLSFIDNEADYWQTGVQDRNPESSLFTGHLQIRKGLPFSFEVGTDLSYLFASEMFDVGAQVKWALNEGFYYFPDVAVRGTVNTLLGSQDLNLITAGWDISMSKAFNVANVMSLTPYLGYQQLHIISSSRVLNAYPQDTRPPQFDTSGGETFSPEFVFEQKSQAVNRFFGGVRLNVWIMSFTLEGVYADNVTQGTLAAGVDF</sequence>
<dbReference type="RefSeq" id="WP_111333110.1">
    <property type="nucleotide sequence ID" value="NZ_CP030032.1"/>
</dbReference>
<protein>
    <recommendedName>
        <fullName evidence="3">Autotransporter domain-containing protein</fullName>
    </recommendedName>
</protein>
<evidence type="ECO:0008006" key="3">
    <source>
        <dbReference type="Google" id="ProtNLM"/>
    </source>
</evidence>
<dbReference type="EMBL" id="CP030032">
    <property type="protein sequence ID" value="AWV88985.1"/>
    <property type="molecule type" value="Genomic_DNA"/>
</dbReference>
<evidence type="ECO:0000313" key="1">
    <source>
        <dbReference type="EMBL" id="AWV88985.1"/>
    </source>
</evidence>
<dbReference type="AlphaFoldDB" id="A0A2Z4FJI8"/>
<name>A0A2Z4FJI8_9DELT</name>
<evidence type="ECO:0000313" key="2">
    <source>
        <dbReference type="Proteomes" id="UP000249799"/>
    </source>
</evidence>
<dbReference type="Proteomes" id="UP000249799">
    <property type="component" value="Chromosome"/>
</dbReference>